<organism evidence="1 2">
    <name type="scientific">Armillaria novae-zelandiae</name>
    <dbReference type="NCBI Taxonomy" id="153914"/>
    <lineage>
        <taxon>Eukaryota</taxon>
        <taxon>Fungi</taxon>
        <taxon>Dikarya</taxon>
        <taxon>Basidiomycota</taxon>
        <taxon>Agaricomycotina</taxon>
        <taxon>Agaricomycetes</taxon>
        <taxon>Agaricomycetidae</taxon>
        <taxon>Agaricales</taxon>
        <taxon>Marasmiineae</taxon>
        <taxon>Physalacriaceae</taxon>
        <taxon>Armillaria</taxon>
    </lineage>
</organism>
<keyword evidence="2" id="KW-1185">Reference proteome</keyword>
<dbReference type="EMBL" id="JAUEPR010000067">
    <property type="protein sequence ID" value="KAK0468760.1"/>
    <property type="molecule type" value="Genomic_DNA"/>
</dbReference>
<gene>
    <name evidence="1" type="ORF">IW261DRAFT_1016774</name>
</gene>
<reference evidence="1" key="1">
    <citation type="submission" date="2023-06" db="EMBL/GenBank/DDBJ databases">
        <authorList>
            <consortium name="Lawrence Berkeley National Laboratory"/>
            <person name="Ahrendt S."/>
            <person name="Sahu N."/>
            <person name="Indic B."/>
            <person name="Wong-Bajracharya J."/>
            <person name="Merenyi Z."/>
            <person name="Ke H.-M."/>
            <person name="Monk M."/>
            <person name="Kocsube S."/>
            <person name="Drula E."/>
            <person name="Lipzen A."/>
            <person name="Balint B."/>
            <person name="Henrissat B."/>
            <person name="Andreopoulos B."/>
            <person name="Martin F.M."/>
            <person name="Harder C.B."/>
            <person name="Rigling D."/>
            <person name="Ford K.L."/>
            <person name="Foster G.D."/>
            <person name="Pangilinan J."/>
            <person name="Papanicolaou A."/>
            <person name="Barry K."/>
            <person name="LaButti K."/>
            <person name="Viragh M."/>
            <person name="Koriabine M."/>
            <person name="Yan M."/>
            <person name="Riley R."/>
            <person name="Champramary S."/>
            <person name="Plett K.L."/>
            <person name="Tsai I.J."/>
            <person name="Slot J."/>
            <person name="Sipos G."/>
            <person name="Plett J."/>
            <person name="Nagy L.G."/>
            <person name="Grigoriev I.V."/>
        </authorList>
    </citation>
    <scope>NUCLEOTIDE SEQUENCE</scope>
    <source>
        <strain evidence="1">ICMP 16352</strain>
    </source>
</reference>
<evidence type="ECO:0000313" key="2">
    <source>
        <dbReference type="Proteomes" id="UP001175227"/>
    </source>
</evidence>
<evidence type="ECO:0000313" key="1">
    <source>
        <dbReference type="EMBL" id="KAK0468760.1"/>
    </source>
</evidence>
<comment type="caution">
    <text evidence="1">The sequence shown here is derived from an EMBL/GenBank/DDBJ whole genome shotgun (WGS) entry which is preliminary data.</text>
</comment>
<accession>A0AA39NN76</accession>
<proteinExistence type="predicted"/>
<name>A0AA39NN76_9AGAR</name>
<dbReference type="Proteomes" id="UP001175227">
    <property type="component" value="Unassembled WGS sequence"/>
</dbReference>
<dbReference type="AlphaFoldDB" id="A0AA39NN76"/>
<sequence length="162" mass="18591">MTALYSELRDLGLIIDRLADNVPVLTACSLVARVFLPRCQNHHFRHIRFYLSDYQCAGFFADKCPLVEELPSFKFGNGDYVGLERIPSEPRPCHPHTRYQLDPFSYGLRLTGVYRPVRGSEGLVPKKNKMDTADTVICALTYSRRMLDMCTRLQKAVQLYGR</sequence>
<protein>
    <submittedName>
        <fullName evidence="1">Uncharacterized protein</fullName>
    </submittedName>
</protein>